<dbReference type="Proteomes" id="UP000035860">
    <property type="component" value="Unassembled WGS sequence"/>
</dbReference>
<comment type="caution">
    <text evidence="1">The sequence shown here is derived from an EMBL/GenBank/DDBJ whole genome shotgun (WGS) entry which is preliminary data.</text>
</comment>
<proteinExistence type="predicted"/>
<dbReference type="AlphaFoldDB" id="A0A066ULZ6"/>
<protein>
    <recommendedName>
        <fullName evidence="3">DUF3144 domain-containing protein</fullName>
    </recommendedName>
</protein>
<organism evidence="1 2">
    <name type="scientific">Moraxella bovoculi 237</name>
    <dbReference type="NCBI Taxonomy" id="743974"/>
    <lineage>
        <taxon>Bacteria</taxon>
        <taxon>Pseudomonadati</taxon>
        <taxon>Pseudomonadota</taxon>
        <taxon>Gammaproteobacteria</taxon>
        <taxon>Moraxellales</taxon>
        <taxon>Moraxellaceae</taxon>
        <taxon>Moraxella</taxon>
    </lineage>
</organism>
<dbReference type="eggNOG" id="ENOG5032ZQ3">
    <property type="taxonomic scope" value="Bacteria"/>
</dbReference>
<dbReference type="OrthoDB" id="5344355at2"/>
<dbReference type="EMBL" id="AOMT01000022">
    <property type="protein sequence ID" value="KDN25203.1"/>
    <property type="molecule type" value="Genomic_DNA"/>
</dbReference>
<reference evidence="1 2" key="1">
    <citation type="journal article" date="2014" name="Genome Announc.">
        <title>Draft Genome Sequence of Moraxella bovoculi Strain 237T (ATCC BAA-1259T) Isolated from a Calf with Infectious Bovine Keratoconjunctivitis.</title>
        <authorList>
            <person name="Calcutt M.J."/>
            <person name="Foecking M.F."/>
            <person name="Martin N.T."/>
            <person name="Mhlanga-Mutangadura T."/>
            <person name="Reilly T.J."/>
        </authorList>
    </citation>
    <scope>NUCLEOTIDE SEQUENCE [LARGE SCALE GENOMIC DNA]</scope>
    <source>
        <strain evidence="1 2">237</strain>
    </source>
</reference>
<accession>A0A066ULZ6</accession>
<evidence type="ECO:0008006" key="3">
    <source>
        <dbReference type="Google" id="ProtNLM"/>
    </source>
</evidence>
<sequence length="112" mass="12557">MTEQTQDNKPSISPEEFNAQMTAFYERADAFINLANSQLSPQSHAGQVGSSLLYAAARYSASVASIGFTKGADFEKEKDDIIKFYTAQYEQMLSDNLDDYIKNFDKYTNIGK</sequence>
<dbReference type="GeneID" id="301975055"/>
<dbReference type="Pfam" id="PF11342">
    <property type="entry name" value="DUF3144"/>
    <property type="match status" value="1"/>
</dbReference>
<keyword evidence="2" id="KW-1185">Reference proteome</keyword>
<evidence type="ECO:0000313" key="1">
    <source>
        <dbReference type="EMBL" id="KDN25203.1"/>
    </source>
</evidence>
<dbReference type="RefSeq" id="WP_036365071.1">
    <property type="nucleotide sequence ID" value="NZ_AOMT01000022.1"/>
</dbReference>
<dbReference type="Gene3D" id="1.10.287.3020">
    <property type="match status" value="1"/>
</dbReference>
<evidence type="ECO:0000313" key="2">
    <source>
        <dbReference type="Proteomes" id="UP000035860"/>
    </source>
</evidence>
<name>A0A066ULZ6_9GAMM</name>
<gene>
    <name evidence="1" type="ORF">MBO_05329</name>
</gene>
<dbReference type="InterPro" id="IPR021490">
    <property type="entry name" value="DUF3144"/>
</dbReference>